<evidence type="ECO:0000256" key="1">
    <source>
        <dbReference type="ARBA" id="ARBA00022679"/>
    </source>
</evidence>
<dbReference type="InterPro" id="IPR029063">
    <property type="entry name" value="SAM-dependent_MTases_sf"/>
</dbReference>
<protein>
    <submittedName>
        <fullName evidence="3">Methyltransferase</fullName>
    </submittedName>
</protein>
<dbReference type="SUPFAM" id="SSF53335">
    <property type="entry name" value="S-adenosyl-L-methionine-dependent methyltransferases"/>
    <property type="match status" value="1"/>
</dbReference>
<feature type="domain" description="Methyltransferase" evidence="2">
    <location>
        <begin position="42"/>
        <end position="134"/>
    </location>
</feature>
<dbReference type="Proteomes" id="UP000613208">
    <property type="component" value="Unassembled WGS sequence"/>
</dbReference>
<dbReference type="InterPro" id="IPR041698">
    <property type="entry name" value="Methyltransf_25"/>
</dbReference>
<dbReference type="CDD" id="cd02440">
    <property type="entry name" value="AdoMet_MTases"/>
    <property type="match status" value="1"/>
</dbReference>
<comment type="caution">
    <text evidence="3">The sequence shown here is derived from an EMBL/GenBank/DDBJ whole genome shotgun (WGS) entry which is preliminary data.</text>
</comment>
<dbReference type="PANTHER" id="PTHR43861">
    <property type="entry name" value="TRANS-ACONITATE 2-METHYLTRANSFERASE-RELATED"/>
    <property type="match status" value="1"/>
</dbReference>
<evidence type="ECO:0000313" key="4">
    <source>
        <dbReference type="Proteomes" id="UP000613208"/>
    </source>
</evidence>
<keyword evidence="1" id="KW-0808">Transferase</keyword>
<organism evidence="3 4">
    <name type="scientific">Anaerostipes butyraticus</name>
    <dbReference type="NCBI Taxonomy" id="645466"/>
    <lineage>
        <taxon>Bacteria</taxon>
        <taxon>Bacillati</taxon>
        <taxon>Bacillota</taxon>
        <taxon>Clostridia</taxon>
        <taxon>Lachnospirales</taxon>
        <taxon>Lachnospiraceae</taxon>
        <taxon>Anaerostipes</taxon>
    </lineage>
</organism>
<reference evidence="3" key="1">
    <citation type="submission" date="2020-06" db="EMBL/GenBank/DDBJ databases">
        <title>Characterization of fructooligosaccharide metabolism and fructooligosaccharide-degrading enzymes in human commensal butyrate producers.</title>
        <authorList>
            <person name="Tanno H."/>
            <person name="Fujii T."/>
            <person name="Hirano K."/>
            <person name="Maeno S."/>
            <person name="Tonozuka T."/>
            <person name="Sakamoto M."/>
            <person name="Ohkuma M."/>
            <person name="Tochio T."/>
            <person name="Endo A."/>
        </authorList>
    </citation>
    <scope>NUCLEOTIDE SEQUENCE</scope>
    <source>
        <strain evidence="3">JCM 17466</strain>
    </source>
</reference>
<evidence type="ECO:0000313" key="3">
    <source>
        <dbReference type="EMBL" id="GFO84684.1"/>
    </source>
</evidence>
<evidence type="ECO:0000259" key="2">
    <source>
        <dbReference type="Pfam" id="PF13649"/>
    </source>
</evidence>
<sequence length="244" mass="28624">MESYTSFAMVYDEFMDQTPYDAWHQNILDIFKKYDVPSQGKILELGCGTGKMTRRLASSGYDITAVDNSLEMLEIAGSSDKDGILYVLQDMADLELPRKVDAAVSVCDCMNYLLEEEELFSAFQKVKKYLNPHGIFMFDMNSKYKYEHLLAQNTFAEDREDASFIWDNFYDEKQRINEYQLSLFIRNQEGTYNKYEEVHLQKAYEQEEVRELLKRAGFTEIDILDAETMRKPDEKTERLYYIAG</sequence>
<dbReference type="RefSeq" id="WP_201310409.1">
    <property type="nucleotide sequence ID" value="NZ_BLYI01000026.1"/>
</dbReference>
<keyword evidence="3" id="KW-0489">Methyltransferase</keyword>
<dbReference type="EMBL" id="BLYI01000026">
    <property type="protein sequence ID" value="GFO84684.1"/>
    <property type="molecule type" value="Genomic_DNA"/>
</dbReference>
<gene>
    <name evidence="3" type="ORF">ANBU17_10310</name>
</gene>
<dbReference type="Gene3D" id="3.40.50.150">
    <property type="entry name" value="Vaccinia Virus protein VP39"/>
    <property type="match status" value="1"/>
</dbReference>
<keyword evidence="4" id="KW-1185">Reference proteome</keyword>
<dbReference type="GO" id="GO:0032259">
    <property type="term" value="P:methylation"/>
    <property type="evidence" value="ECO:0007669"/>
    <property type="project" value="UniProtKB-KW"/>
</dbReference>
<dbReference type="Gene3D" id="2.20.25.110">
    <property type="entry name" value="S-adenosyl-L-methionine-dependent methyltransferases"/>
    <property type="match status" value="1"/>
</dbReference>
<dbReference type="Pfam" id="PF13649">
    <property type="entry name" value="Methyltransf_25"/>
    <property type="match status" value="1"/>
</dbReference>
<proteinExistence type="predicted"/>
<accession>A0A916VC24</accession>
<name>A0A916VC24_9FIRM</name>
<dbReference type="AlphaFoldDB" id="A0A916VC24"/>
<dbReference type="GO" id="GO:0008168">
    <property type="term" value="F:methyltransferase activity"/>
    <property type="evidence" value="ECO:0007669"/>
    <property type="project" value="UniProtKB-KW"/>
</dbReference>